<proteinExistence type="predicted"/>
<name>A0AAE0S5T7_9BIVA</name>
<protein>
    <recommendedName>
        <fullName evidence="1">VWFD domain-containing protein</fullName>
    </recommendedName>
</protein>
<reference evidence="2" key="3">
    <citation type="submission" date="2023-05" db="EMBL/GenBank/DDBJ databases">
        <authorList>
            <person name="Smith C.H."/>
        </authorList>
    </citation>
    <scope>NUCLEOTIDE SEQUENCE</scope>
    <source>
        <strain evidence="2">CHS0354</strain>
        <tissue evidence="2">Mantle</tissue>
    </source>
</reference>
<reference evidence="2" key="2">
    <citation type="journal article" date="2021" name="Genome Biol. Evol.">
        <title>Developing a high-quality reference genome for a parasitic bivalve with doubly uniparental inheritance (Bivalvia: Unionida).</title>
        <authorList>
            <person name="Smith C.H."/>
        </authorList>
    </citation>
    <scope>NUCLEOTIDE SEQUENCE</scope>
    <source>
        <strain evidence="2">CHS0354</strain>
        <tissue evidence="2">Mantle</tissue>
    </source>
</reference>
<sequence length="84" mass="9618">MSVVRETEYEYKVLLPTGTRVDIIINRAPTCKNTMNVAIQLSKKDYEQIEGLYGSFNGNTNDDFVKRHTGAITQDNNQFSLSWK</sequence>
<dbReference type="Proteomes" id="UP001195483">
    <property type="component" value="Unassembled WGS sequence"/>
</dbReference>
<feature type="domain" description="VWFD" evidence="1">
    <location>
        <begin position="1"/>
        <end position="84"/>
    </location>
</feature>
<reference evidence="2" key="1">
    <citation type="journal article" date="2021" name="Genome Biol. Evol.">
        <title>A High-Quality Reference Genome for a Parasitic Bivalve with Doubly Uniparental Inheritance (Bivalvia: Unionida).</title>
        <authorList>
            <person name="Smith C.H."/>
        </authorList>
    </citation>
    <scope>NUCLEOTIDE SEQUENCE</scope>
    <source>
        <strain evidence="2">CHS0354</strain>
    </source>
</reference>
<dbReference type="PROSITE" id="PS51233">
    <property type="entry name" value="VWFD"/>
    <property type="match status" value="1"/>
</dbReference>
<evidence type="ECO:0000313" key="2">
    <source>
        <dbReference type="EMBL" id="KAK3585815.1"/>
    </source>
</evidence>
<dbReference type="AlphaFoldDB" id="A0AAE0S5T7"/>
<comment type="caution">
    <text evidence="2">The sequence shown here is derived from an EMBL/GenBank/DDBJ whole genome shotgun (WGS) entry which is preliminary data.</text>
</comment>
<keyword evidence="3" id="KW-1185">Reference proteome</keyword>
<dbReference type="InterPro" id="IPR001846">
    <property type="entry name" value="VWF_type-D"/>
</dbReference>
<organism evidence="2 3">
    <name type="scientific">Potamilus streckersoni</name>
    <dbReference type="NCBI Taxonomy" id="2493646"/>
    <lineage>
        <taxon>Eukaryota</taxon>
        <taxon>Metazoa</taxon>
        <taxon>Spiralia</taxon>
        <taxon>Lophotrochozoa</taxon>
        <taxon>Mollusca</taxon>
        <taxon>Bivalvia</taxon>
        <taxon>Autobranchia</taxon>
        <taxon>Heteroconchia</taxon>
        <taxon>Palaeoheterodonta</taxon>
        <taxon>Unionida</taxon>
        <taxon>Unionoidea</taxon>
        <taxon>Unionidae</taxon>
        <taxon>Ambleminae</taxon>
        <taxon>Lampsilini</taxon>
        <taxon>Potamilus</taxon>
    </lineage>
</organism>
<accession>A0AAE0S5T7</accession>
<gene>
    <name evidence="2" type="ORF">CHS0354_038332</name>
</gene>
<evidence type="ECO:0000313" key="3">
    <source>
        <dbReference type="Proteomes" id="UP001195483"/>
    </source>
</evidence>
<evidence type="ECO:0000259" key="1">
    <source>
        <dbReference type="PROSITE" id="PS51233"/>
    </source>
</evidence>
<dbReference type="EMBL" id="JAEAOA010002240">
    <property type="protein sequence ID" value="KAK3585815.1"/>
    <property type="molecule type" value="Genomic_DNA"/>
</dbReference>